<evidence type="ECO:0000256" key="2">
    <source>
        <dbReference type="ARBA" id="ARBA00022771"/>
    </source>
</evidence>
<accession>A0A0B2ULZ7</accession>
<comment type="caution">
    <text evidence="5">The sequence shown here is derived from an EMBL/GenBank/DDBJ whole genome shotgun (WGS) entry which is preliminary data.</text>
</comment>
<dbReference type="PROSITE" id="PS00028">
    <property type="entry name" value="ZINC_FINGER_C2H2_1"/>
    <property type="match status" value="1"/>
</dbReference>
<dbReference type="GeneID" id="26260857"/>
<reference evidence="5 6" key="1">
    <citation type="journal article" date="2014" name="MBio">
        <title>The Ordospora colligata genome; evolution of extreme reduction in microsporidia and host-to-parasite horizontal gene transfer.</title>
        <authorList>
            <person name="Pombert J.-F."/>
            <person name="Haag K.L."/>
            <person name="Beidas S."/>
            <person name="Ebert D."/>
            <person name="Keeling P.J."/>
        </authorList>
    </citation>
    <scope>NUCLEOTIDE SEQUENCE [LARGE SCALE GENOMIC DNA]</scope>
    <source>
        <strain evidence="5 6">OC4</strain>
    </source>
</reference>
<organism evidence="5 6">
    <name type="scientific">Ordospora colligata OC4</name>
    <dbReference type="NCBI Taxonomy" id="1354746"/>
    <lineage>
        <taxon>Eukaryota</taxon>
        <taxon>Fungi</taxon>
        <taxon>Fungi incertae sedis</taxon>
        <taxon>Microsporidia</taxon>
        <taxon>Ordosporidae</taxon>
        <taxon>Ordospora</taxon>
    </lineage>
</organism>
<dbReference type="InterPro" id="IPR036236">
    <property type="entry name" value="Znf_C2H2_sf"/>
</dbReference>
<keyword evidence="6" id="KW-1185">Reference proteome</keyword>
<dbReference type="AlphaFoldDB" id="A0A0B2ULZ7"/>
<feature type="domain" description="C2H2-type" evidence="4">
    <location>
        <begin position="3"/>
        <end position="25"/>
    </location>
</feature>
<dbReference type="VEuPathDB" id="MicrosporidiaDB:M896_010140"/>
<keyword evidence="3" id="KW-0862">Zinc</keyword>
<evidence type="ECO:0000313" key="6">
    <source>
        <dbReference type="Proteomes" id="UP000031056"/>
    </source>
</evidence>
<name>A0A0B2ULZ7_9MICR</name>
<keyword evidence="1" id="KW-0479">Metal-binding</keyword>
<evidence type="ECO:0000313" key="5">
    <source>
        <dbReference type="EMBL" id="KHN70363.1"/>
    </source>
</evidence>
<protein>
    <recommendedName>
        <fullName evidence="4">C2H2-type domain-containing protein</fullName>
    </recommendedName>
</protein>
<dbReference type="Pfam" id="PF12171">
    <property type="entry name" value="zf-C2H2_jaz"/>
    <property type="match status" value="1"/>
</dbReference>
<dbReference type="InterPro" id="IPR022755">
    <property type="entry name" value="Znf_C2H2_jaz"/>
</dbReference>
<dbReference type="RefSeq" id="XP_014564405.1">
    <property type="nucleotide sequence ID" value="XM_014708919.1"/>
</dbReference>
<dbReference type="InterPro" id="IPR013087">
    <property type="entry name" value="Znf_C2H2_type"/>
</dbReference>
<evidence type="ECO:0000259" key="4">
    <source>
        <dbReference type="PROSITE" id="PS00028"/>
    </source>
</evidence>
<sequence>MFCIACQRKFNTKKAYKAHVETNSHLKHEDEYRKNKNQVLERNTSNFIADFQSYISQIVEYKEMGQVYKDYLSKSRFRIEGTLFKSIEEVIEKICSGISVLRQDGKILVKQLPKTNADAFKTAPLLNLERLSQPFRIRIVDKKIIRRLL</sequence>
<dbReference type="Proteomes" id="UP000031056">
    <property type="component" value="Unassembled WGS sequence"/>
</dbReference>
<evidence type="ECO:0000256" key="3">
    <source>
        <dbReference type="ARBA" id="ARBA00022833"/>
    </source>
</evidence>
<dbReference type="GO" id="GO:0008270">
    <property type="term" value="F:zinc ion binding"/>
    <property type="evidence" value="ECO:0007669"/>
    <property type="project" value="UniProtKB-KW"/>
</dbReference>
<proteinExistence type="predicted"/>
<dbReference type="OrthoDB" id="2191125at2759"/>
<evidence type="ECO:0000256" key="1">
    <source>
        <dbReference type="ARBA" id="ARBA00022723"/>
    </source>
</evidence>
<dbReference type="InParanoid" id="A0A0B2ULZ7"/>
<keyword evidence="2" id="KW-0863">Zinc-finger</keyword>
<dbReference type="EMBL" id="JOKQ01000001">
    <property type="protein sequence ID" value="KHN70363.1"/>
    <property type="molecule type" value="Genomic_DNA"/>
</dbReference>
<dbReference type="HOGENOM" id="CLU_1758788_0_0_1"/>
<dbReference type="SUPFAM" id="SSF57667">
    <property type="entry name" value="beta-beta-alpha zinc fingers"/>
    <property type="match status" value="1"/>
</dbReference>
<gene>
    <name evidence="5" type="ORF">M896_010140</name>
</gene>